<feature type="compositionally biased region" description="Basic and acidic residues" evidence="1">
    <location>
        <begin position="115"/>
        <end position="125"/>
    </location>
</feature>
<feature type="compositionally biased region" description="Polar residues" evidence="1">
    <location>
        <begin position="92"/>
        <end position="112"/>
    </location>
</feature>
<accession>A0ABR1SSE2</accession>
<organism evidence="3 4">
    <name type="scientific">Apiospora marii</name>
    <dbReference type="NCBI Taxonomy" id="335849"/>
    <lineage>
        <taxon>Eukaryota</taxon>
        <taxon>Fungi</taxon>
        <taxon>Dikarya</taxon>
        <taxon>Ascomycota</taxon>
        <taxon>Pezizomycotina</taxon>
        <taxon>Sordariomycetes</taxon>
        <taxon>Xylariomycetidae</taxon>
        <taxon>Amphisphaeriales</taxon>
        <taxon>Apiosporaceae</taxon>
        <taxon>Apiospora</taxon>
    </lineage>
</organism>
<dbReference type="Pfam" id="PF24476">
    <property type="entry name" value="DUF7580"/>
    <property type="match status" value="1"/>
</dbReference>
<proteinExistence type="predicted"/>
<dbReference type="InterPro" id="IPR056002">
    <property type="entry name" value="DUF7580"/>
</dbReference>
<feature type="region of interest" description="Disordered" evidence="1">
    <location>
        <begin position="89"/>
        <end position="146"/>
    </location>
</feature>
<reference evidence="3 4" key="1">
    <citation type="submission" date="2023-01" db="EMBL/GenBank/DDBJ databases">
        <title>Analysis of 21 Apiospora genomes using comparative genomics revels a genus with tremendous synthesis potential of carbohydrate active enzymes and secondary metabolites.</title>
        <authorList>
            <person name="Sorensen T."/>
        </authorList>
    </citation>
    <scope>NUCLEOTIDE SEQUENCE [LARGE SCALE GENOMIC DNA]</scope>
    <source>
        <strain evidence="3 4">CBS 20057</strain>
    </source>
</reference>
<feature type="domain" description="DUF7580" evidence="2">
    <location>
        <begin position="19"/>
        <end position="369"/>
    </location>
</feature>
<evidence type="ECO:0000259" key="2">
    <source>
        <dbReference type="Pfam" id="PF24476"/>
    </source>
</evidence>
<evidence type="ECO:0000313" key="3">
    <source>
        <dbReference type="EMBL" id="KAK8036438.1"/>
    </source>
</evidence>
<name>A0ABR1SSE2_9PEZI</name>
<dbReference type="PANTHER" id="PTHR35186:SF4">
    <property type="entry name" value="PRION-INHIBITION AND PROPAGATION HELO DOMAIN-CONTAINING PROTEIN"/>
    <property type="match status" value="1"/>
</dbReference>
<keyword evidence="4" id="KW-1185">Reference proteome</keyword>
<dbReference type="EMBL" id="JAQQWI010000004">
    <property type="protein sequence ID" value="KAK8036438.1"/>
    <property type="molecule type" value="Genomic_DNA"/>
</dbReference>
<sequence length="382" mass="42620">MLEHPKLISQSLNKIVCQKLRSDACIIHKALSEAYDRDCTNIHLNMIDLSWYHQRLETFQLPDISFPERDCCSQTPQSWQTAKVRLEPSTPIAPTQQVNSLGATGSLTAARSSSKKLEKARRDRPPAMSSGSQSVRSAGDEPEREHIRSICSQPAHKLFDGYLLSSSDPYNKSMDRLAIASAAAWAVLLLCGTPWLEDTRMIENDIVLLTDQIMQAGTENLDNANAIPAFSYRFAKPGPPTGPKPGESSTKAAVPHRTLFALAVLLIEIGLDTDFSNLYEDFVSRKRGSSATGTTFNGLDHSETLLQSLEVAEEAAEDLYFAVCDSYMDAVKCCLRFPSRGRRGSQRFDNEIMRENFFSWVVAPVHERYEQEGTPHRVFRTG</sequence>
<comment type="caution">
    <text evidence="3">The sequence shown here is derived from an EMBL/GenBank/DDBJ whole genome shotgun (WGS) entry which is preliminary data.</text>
</comment>
<gene>
    <name evidence="3" type="ORF">PG991_001575</name>
</gene>
<evidence type="ECO:0000313" key="4">
    <source>
        <dbReference type="Proteomes" id="UP001396898"/>
    </source>
</evidence>
<dbReference type="Proteomes" id="UP001396898">
    <property type="component" value="Unassembled WGS sequence"/>
</dbReference>
<evidence type="ECO:0000256" key="1">
    <source>
        <dbReference type="SAM" id="MobiDB-lite"/>
    </source>
</evidence>
<protein>
    <recommendedName>
        <fullName evidence="2">DUF7580 domain-containing protein</fullName>
    </recommendedName>
</protein>
<dbReference type="PANTHER" id="PTHR35186">
    <property type="entry name" value="ANK_REP_REGION DOMAIN-CONTAINING PROTEIN"/>
    <property type="match status" value="1"/>
</dbReference>